<evidence type="ECO:0000256" key="1">
    <source>
        <dbReference type="SAM" id="SignalP"/>
    </source>
</evidence>
<evidence type="ECO:0008006" key="4">
    <source>
        <dbReference type="Google" id="ProtNLM"/>
    </source>
</evidence>
<organism evidence="2 3">
    <name type="scientific">Pseudomonas putida</name>
    <name type="common">Arthrobacter siderocapsulatus</name>
    <dbReference type="NCBI Taxonomy" id="303"/>
    <lineage>
        <taxon>Bacteria</taxon>
        <taxon>Pseudomonadati</taxon>
        <taxon>Pseudomonadota</taxon>
        <taxon>Gammaproteobacteria</taxon>
        <taxon>Pseudomonadales</taxon>
        <taxon>Pseudomonadaceae</taxon>
        <taxon>Pseudomonas</taxon>
    </lineage>
</organism>
<evidence type="ECO:0000313" key="2">
    <source>
        <dbReference type="EMBL" id="BBT39872.1"/>
    </source>
</evidence>
<dbReference type="AlphaFoldDB" id="A0A6S5CTT8"/>
<gene>
    <name evidence="2" type="ORF">WP8W18C01_22130</name>
</gene>
<keyword evidence="1" id="KW-0732">Signal</keyword>
<dbReference type="PROSITE" id="PS51257">
    <property type="entry name" value="PROKAR_LIPOPROTEIN"/>
    <property type="match status" value="1"/>
</dbReference>
<protein>
    <recommendedName>
        <fullName evidence="4">Lipoprotein</fullName>
    </recommendedName>
</protein>
<dbReference type="Proteomes" id="UP000515680">
    <property type="component" value="Chromosome"/>
</dbReference>
<reference evidence="2 3" key="1">
    <citation type="submission" date="2019-12" db="EMBL/GenBank/DDBJ databases">
        <title>complete genome sequences of Pseudomonas putida str. WP8-W18-CRE-01 isolated from wastewater treatment plant effluent.</title>
        <authorList>
            <person name="Sekizuka T."/>
            <person name="Itokawa K."/>
            <person name="Yatsu K."/>
            <person name="Inamine Y."/>
            <person name="Kuroda M."/>
        </authorList>
    </citation>
    <scope>NUCLEOTIDE SEQUENCE [LARGE SCALE GENOMIC DNA]</scope>
    <source>
        <strain evidence="2 3">WP8-W18-CRE-01</strain>
    </source>
</reference>
<proteinExistence type="predicted"/>
<feature type="chain" id="PRO_5028381278" description="Lipoprotein" evidence="1">
    <location>
        <begin position="24"/>
        <end position="253"/>
    </location>
</feature>
<evidence type="ECO:0000313" key="3">
    <source>
        <dbReference type="Proteomes" id="UP000515680"/>
    </source>
</evidence>
<name>A0A6S5CTT8_PSEPU</name>
<dbReference type="EMBL" id="AP022227">
    <property type="protein sequence ID" value="BBT39872.1"/>
    <property type="molecule type" value="Genomic_DNA"/>
</dbReference>
<feature type="signal peptide" evidence="1">
    <location>
        <begin position="1"/>
        <end position="23"/>
    </location>
</feature>
<accession>A0A6S5CTT8</accession>
<sequence>MRPAFLHAYPLHLCLWASMLSLAACQASTVTPAEKPFIEAMQSVLANDVTTATQGKLSGAVDLKVTLDRQSRPVACSTQPGKPEYAAKLPAEVVRSAYPVLARAVERQCWKTIYPLVPSELYGGEETVQITAPIVIVAPWPTLASDHPWRIHEARKAFFWQQLMREQPVDSVGQAVIRYQADAQGKVTGCLVDLAPVPQRTDAFRLDGQLQADLSRRCMQLDLRDMPSFMLEAQAPAENHAVVEYAPWKVGRQ</sequence>